<feature type="transmembrane region" description="Helical" evidence="1">
    <location>
        <begin position="12"/>
        <end position="35"/>
    </location>
</feature>
<sequence length="89" mass="9815">MSLLDKAEKSTLEQGVAILSFHLLSLVIHIILRFYTPADASYLTLSHIEIATSTTIQLAIPLTTLAYSKEIREASQRLTECKPAINSLS</sequence>
<evidence type="ECO:0000313" key="2">
    <source>
        <dbReference type="EMBL" id="EYC44873.1"/>
    </source>
</evidence>
<reference evidence="3" key="1">
    <citation type="journal article" date="2015" name="Nat. Genet.">
        <title>The genome and transcriptome of the zoonotic hookworm Ancylostoma ceylanicum identify infection-specific gene families.</title>
        <authorList>
            <person name="Schwarz E.M."/>
            <person name="Hu Y."/>
            <person name="Antoshechkin I."/>
            <person name="Miller M.M."/>
            <person name="Sternberg P.W."/>
            <person name="Aroian R.V."/>
        </authorList>
    </citation>
    <scope>NUCLEOTIDE SEQUENCE</scope>
    <source>
        <strain evidence="3">HY135</strain>
    </source>
</reference>
<organism evidence="2 3">
    <name type="scientific">Ancylostoma ceylanicum</name>
    <dbReference type="NCBI Taxonomy" id="53326"/>
    <lineage>
        <taxon>Eukaryota</taxon>
        <taxon>Metazoa</taxon>
        <taxon>Ecdysozoa</taxon>
        <taxon>Nematoda</taxon>
        <taxon>Chromadorea</taxon>
        <taxon>Rhabditida</taxon>
        <taxon>Rhabditina</taxon>
        <taxon>Rhabditomorpha</taxon>
        <taxon>Strongyloidea</taxon>
        <taxon>Ancylostomatidae</taxon>
        <taxon>Ancylostomatinae</taxon>
        <taxon>Ancylostoma</taxon>
    </lineage>
</organism>
<keyword evidence="3" id="KW-1185">Reference proteome</keyword>
<evidence type="ECO:0000256" key="1">
    <source>
        <dbReference type="SAM" id="Phobius"/>
    </source>
</evidence>
<keyword evidence="1" id="KW-0812">Transmembrane</keyword>
<dbReference type="EMBL" id="JARK01000047">
    <property type="protein sequence ID" value="EYC44873.1"/>
    <property type="molecule type" value="Genomic_DNA"/>
</dbReference>
<comment type="caution">
    <text evidence="2">The sequence shown here is derived from an EMBL/GenBank/DDBJ whole genome shotgun (WGS) entry which is preliminary data.</text>
</comment>
<dbReference type="Proteomes" id="UP000024635">
    <property type="component" value="Unassembled WGS sequence"/>
</dbReference>
<name>A0A016X0S8_9BILA</name>
<dbReference type="AlphaFoldDB" id="A0A016X0S8"/>
<keyword evidence="1" id="KW-0472">Membrane</keyword>
<keyword evidence="1" id="KW-1133">Transmembrane helix</keyword>
<evidence type="ECO:0000313" key="3">
    <source>
        <dbReference type="Proteomes" id="UP000024635"/>
    </source>
</evidence>
<gene>
    <name evidence="2" type="primary">Acey_s0447.g1630</name>
    <name evidence="2" type="ORF">Y032_0447g1630</name>
</gene>
<dbReference type="OrthoDB" id="5801087at2759"/>
<protein>
    <submittedName>
        <fullName evidence="2">Uncharacterized protein</fullName>
    </submittedName>
</protein>
<proteinExistence type="predicted"/>
<accession>A0A016X0S8</accession>